<dbReference type="EMBL" id="DXGH01000035">
    <property type="protein sequence ID" value="HIW81149.1"/>
    <property type="molecule type" value="Genomic_DNA"/>
</dbReference>
<dbReference type="InterPro" id="IPR052940">
    <property type="entry name" value="Carb_Esterase_6"/>
</dbReference>
<name>A0A9D1UAW8_9FIRM</name>
<keyword evidence="1" id="KW-0378">Hydrolase</keyword>
<feature type="domain" description="Sialate O-acetylesterase" evidence="2">
    <location>
        <begin position="4"/>
        <end position="248"/>
    </location>
</feature>
<dbReference type="PANTHER" id="PTHR31988">
    <property type="entry name" value="ESTERASE, PUTATIVE (DUF303)-RELATED"/>
    <property type="match status" value="1"/>
</dbReference>
<evidence type="ECO:0000259" key="2">
    <source>
        <dbReference type="Pfam" id="PF03629"/>
    </source>
</evidence>
<evidence type="ECO:0000313" key="3">
    <source>
        <dbReference type="EMBL" id="HIW81149.1"/>
    </source>
</evidence>
<dbReference type="Proteomes" id="UP000824265">
    <property type="component" value="Unassembled WGS sequence"/>
</dbReference>
<reference evidence="3" key="2">
    <citation type="submission" date="2021-04" db="EMBL/GenBank/DDBJ databases">
        <authorList>
            <person name="Gilroy R."/>
        </authorList>
    </citation>
    <scope>NUCLEOTIDE SEQUENCE</scope>
    <source>
        <strain evidence="3">CHK195-6426</strain>
    </source>
</reference>
<comment type="caution">
    <text evidence="3">The sequence shown here is derived from an EMBL/GenBank/DDBJ whole genome shotgun (WGS) entry which is preliminary data.</text>
</comment>
<dbReference type="Pfam" id="PF03629">
    <property type="entry name" value="SASA"/>
    <property type="match status" value="1"/>
</dbReference>
<dbReference type="Gene3D" id="3.40.50.1110">
    <property type="entry name" value="SGNH hydrolase"/>
    <property type="match status" value="1"/>
</dbReference>
<dbReference type="SUPFAM" id="SSF52266">
    <property type="entry name" value="SGNH hydrolase"/>
    <property type="match status" value="1"/>
</dbReference>
<evidence type="ECO:0000313" key="4">
    <source>
        <dbReference type="Proteomes" id="UP000824265"/>
    </source>
</evidence>
<sequence length="267" mass="29963">MRQIDLFLFMGQSNMGGRGVSSPRFPQKAPSCLPHAGYEFRAVTDPSRLYPLSEPFGQWENRPDGIYEPGRKTGSLVTAFVNAYYKKACVPVVAVSAARGGSLISQWLPGTPFFRDAALRLQDAVSFLGKSQIPIRHKFMVWCQGESDGKNKTPPEEYKRDFRTLLKAMTALGIEHCFLIRIGHYNPAAAEPGAPLQDYTPILTAQDQLAAEEPFITMVSTKFAEMLERGLMQDTYHYYQQAYNEVGDDAGSRTADFVKESDRRIFQ</sequence>
<dbReference type="PANTHER" id="PTHR31988:SF19">
    <property type="entry name" value="9-O-ACETYL-N-ACETYLNEURAMINIC ACID DEACETYLASE-RELATED"/>
    <property type="match status" value="1"/>
</dbReference>
<proteinExistence type="predicted"/>
<gene>
    <name evidence="3" type="ORF">H9742_06390</name>
</gene>
<accession>A0A9D1UAW8</accession>
<dbReference type="AlphaFoldDB" id="A0A9D1UAW8"/>
<evidence type="ECO:0000256" key="1">
    <source>
        <dbReference type="ARBA" id="ARBA00022801"/>
    </source>
</evidence>
<dbReference type="GO" id="GO:0016787">
    <property type="term" value="F:hydrolase activity"/>
    <property type="evidence" value="ECO:0007669"/>
    <property type="project" value="UniProtKB-KW"/>
</dbReference>
<dbReference type="InterPro" id="IPR036514">
    <property type="entry name" value="SGNH_hydro_sf"/>
</dbReference>
<dbReference type="InterPro" id="IPR005181">
    <property type="entry name" value="SASA"/>
</dbReference>
<protein>
    <submittedName>
        <fullName evidence="3">Sialate O-acetylesterase</fullName>
    </submittedName>
</protein>
<organism evidence="3 4">
    <name type="scientific">Candidatus Acetatifactor stercoripullorum</name>
    <dbReference type="NCBI Taxonomy" id="2838414"/>
    <lineage>
        <taxon>Bacteria</taxon>
        <taxon>Bacillati</taxon>
        <taxon>Bacillota</taxon>
        <taxon>Clostridia</taxon>
        <taxon>Lachnospirales</taxon>
        <taxon>Lachnospiraceae</taxon>
        <taxon>Acetatifactor</taxon>
    </lineage>
</organism>
<reference evidence="3" key="1">
    <citation type="journal article" date="2021" name="PeerJ">
        <title>Extensive microbial diversity within the chicken gut microbiome revealed by metagenomics and culture.</title>
        <authorList>
            <person name="Gilroy R."/>
            <person name="Ravi A."/>
            <person name="Getino M."/>
            <person name="Pursley I."/>
            <person name="Horton D.L."/>
            <person name="Alikhan N.F."/>
            <person name="Baker D."/>
            <person name="Gharbi K."/>
            <person name="Hall N."/>
            <person name="Watson M."/>
            <person name="Adriaenssens E.M."/>
            <person name="Foster-Nyarko E."/>
            <person name="Jarju S."/>
            <person name="Secka A."/>
            <person name="Antonio M."/>
            <person name="Oren A."/>
            <person name="Chaudhuri R.R."/>
            <person name="La Ragione R."/>
            <person name="Hildebrand F."/>
            <person name="Pallen M.J."/>
        </authorList>
    </citation>
    <scope>NUCLEOTIDE SEQUENCE</scope>
    <source>
        <strain evidence="3">CHK195-6426</strain>
    </source>
</reference>